<protein>
    <submittedName>
        <fullName evidence="1">Cyclic-di-AMP receptor</fullName>
    </submittedName>
</protein>
<sequence length="117" mass="12960">MMQQYDKMILAILQGDDYHDAVHSLNEHGFYATVLNSSGGFLKKRSVTLMIGLESARLDEALAILKKHGERTEMRYEAPVLSPNMPPIPLSTAPLEIPTRCGGVVLFVLDVAQSARY</sequence>
<proteinExistence type="predicted"/>
<dbReference type="PANTHER" id="PTHR38456:SF1">
    <property type="entry name" value="CYCLIC DI-AMP RECEPTOR A"/>
    <property type="match status" value="1"/>
</dbReference>
<dbReference type="InterPro" id="IPR015867">
    <property type="entry name" value="N-reg_PII/ATP_PRibTrfase_C"/>
</dbReference>
<dbReference type="EMBL" id="JBBMFF010000177">
    <property type="protein sequence ID" value="MEQ2510655.1"/>
    <property type="molecule type" value="Genomic_DNA"/>
</dbReference>
<dbReference type="PANTHER" id="PTHR38456">
    <property type="entry name" value="CYCLIC DI-AMP RECEPTOR A"/>
    <property type="match status" value="1"/>
</dbReference>
<gene>
    <name evidence="1" type="ORF">WMO66_05240</name>
</gene>
<accession>A0ABV1G5F9</accession>
<keyword evidence="1" id="KW-0675">Receptor</keyword>
<dbReference type="Proteomes" id="UP001491552">
    <property type="component" value="Unassembled WGS sequence"/>
</dbReference>
<dbReference type="Gene3D" id="3.30.70.120">
    <property type="match status" value="1"/>
</dbReference>
<dbReference type="InterPro" id="IPR010375">
    <property type="entry name" value="CdAMP_rec"/>
</dbReference>
<evidence type="ECO:0000313" key="1">
    <source>
        <dbReference type="EMBL" id="MEQ2510655.1"/>
    </source>
</evidence>
<dbReference type="RefSeq" id="WP_349135335.1">
    <property type="nucleotide sequence ID" value="NZ_JBBMFF010000177.1"/>
</dbReference>
<comment type="caution">
    <text evidence="1">The sequence shown here is derived from an EMBL/GenBank/DDBJ whole genome shotgun (WGS) entry which is preliminary data.</text>
</comment>
<keyword evidence="2" id="KW-1185">Reference proteome</keyword>
<name>A0ABV1G5F9_9FIRM</name>
<dbReference type="Pfam" id="PF06153">
    <property type="entry name" value="CdAMP_rec"/>
    <property type="match status" value="1"/>
</dbReference>
<organism evidence="1 2">
    <name type="scientific">Faecousia intestinalis</name>
    <dbReference type="NCBI Taxonomy" id="3133167"/>
    <lineage>
        <taxon>Bacteria</taxon>
        <taxon>Bacillati</taxon>
        <taxon>Bacillota</taxon>
        <taxon>Clostridia</taxon>
        <taxon>Eubacteriales</taxon>
        <taxon>Oscillospiraceae</taxon>
        <taxon>Faecousia</taxon>
    </lineage>
</organism>
<evidence type="ECO:0000313" key="2">
    <source>
        <dbReference type="Proteomes" id="UP001491552"/>
    </source>
</evidence>
<reference evidence="1 2" key="1">
    <citation type="submission" date="2024-03" db="EMBL/GenBank/DDBJ databases">
        <title>Human intestinal bacterial collection.</title>
        <authorList>
            <person name="Pauvert C."/>
            <person name="Hitch T.C.A."/>
            <person name="Clavel T."/>
        </authorList>
    </citation>
    <scope>NUCLEOTIDE SEQUENCE [LARGE SCALE GENOMIC DNA]</scope>
    <source>
        <strain evidence="1 2">CLA-AA-H192</strain>
    </source>
</reference>